<keyword evidence="2" id="KW-1185">Reference proteome</keyword>
<dbReference type="SUPFAM" id="SSF55961">
    <property type="entry name" value="Bet v1-like"/>
    <property type="match status" value="1"/>
</dbReference>
<name>A0ABW0BFL6_9ACTN</name>
<dbReference type="RefSeq" id="WP_378586510.1">
    <property type="nucleotide sequence ID" value="NZ_JBHSKD010000003.1"/>
</dbReference>
<reference evidence="2" key="1">
    <citation type="journal article" date="2019" name="Int. J. Syst. Evol. Microbiol.">
        <title>The Global Catalogue of Microorganisms (GCM) 10K type strain sequencing project: providing services to taxonomists for standard genome sequencing and annotation.</title>
        <authorList>
            <consortium name="The Broad Institute Genomics Platform"/>
            <consortium name="The Broad Institute Genome Sequencing Center for Infectious Disease"/>
            <person name="Wu L."/>
            <person name="Ma J."/>
        </authorList>
    </citation>
    <scope>NUCLEOTIDE SEQUENCE [LARGE SCALE GENOMIC DNA]</scope>
    <source>
        <strain evidence="2">DFY41</strain>
    </source>
</reference>
<sequence length="149" mass="16267">MTTRGFTLAAHVPAAGVDVIDFLAAIEGHRGLHPFLESAEVVDRGVGSDGPWQEYRVVERPSLGPFRYRVRFPATVVRTSPTALRSEVRLTGCHLASTTTATDEPGGCRVEEHTVVTSPQLLVGYVARQARRAHARTLAGLADQPWVRR</sequence>
<gene>
    <name evidence="1" type="ORF">ACFPGP_02650</name>
</gene>
<evidence type="ECO:0000313" key="2">
    <source>
        <dbReference type="Proteomes" id="UP001596087"/>
    </source>
</evidence>
<dbReference type="EMBL" id="JBHSKD010000003">
    <property type="protein sequence ID" value="MFC5175556.1"/>
    <property type="molecule type" value="Genomic_DNA"/>
</dbReference>
<organism evidence="1 2">
    <name type="scientific">Nocardioides taihuensis</name>
    <dbReference type="NCBI Taxonomy" id="1835606"/>
    <lineage>
        <taxon>Bacteria</taxon>
        <taxon>Bacillati</taxon>
        <taxon>Actinomycetota</taxon>
        <taxon>Actinomycetes</taxon>
        <taxon>Propionibacteriales</taxon>
        <taxon>Nocardioidaceae</taxon>
        <taxon>Nocardioides</taxon>
    </lineage>
</organism>
<protein>
    <recommendedName>
        <fullName evidence="3">SRPBCC family protein</fullName>
    </recommendedName>
</protein>
<evidence type="ECO:0000313" key="1">
    <source>
        <dbReference type="EMBL" id="MFC5175556.1"/>
    </source>
</evidence>
<comment type="caution">
    <text evidence="1">The sequence shown here is derived from an EMBL/GenBank/DDBJ whole genome shotgun (WGS) entry which is preliminary data.</text>
</comment>
<evidence type="ECO:0008006" key="3">
    <source>
        <dbReference type="Google" id="ProtNLM"/>
    </source>
</evidence>
<dbReference type="Proteomes" id="UP001596087">
    <property type="component" value="Unassembled WGS sequence"/>
</dbReference>
<accession>A0ABW0BFL6</accession>
<proteinExistence type="predicted"/>